<protein>
    <submittedName>
        <fullName evidence="1">Uncharacterized protein</fullName>
    </submittedName>
</protein>
<name>A0A645DUS3_9ZZZZ</name>
<reference evidence="1" key="1">
    <citation type="submission" date="2019-08" db="EMBL/GenBank/DDBJ databases">
        <authorList>
            <person name="Kucharzyk K."/>
            <person name="Murdoch R.W."/>
            <person name="Higgins S."/>
            <person name="Loffler F."/>
        </authorList>
    </citation>
    <scope>NUCLEOTIDE SEQUENCE</scope>
</reference>
<evidence type="ECO:0000313" key="1">
    <source>
        <dbReference type="EMBL" id="MPM93106.1"/>
    </source>
</evidence>
<dbReference type="EMBL" id="VSSQ01039956">
    <property type="protein sequence ID" value="MPM93106.1"/>
    <property type="molecule type" value="Genomic_DNA"/>
</dbReference>
<comment type="caution">
    <text evidence="1">The sequence shown here is derived from an EMBL/GenBank/DDBJ whole genome shotgun (WGS) entry which is preliminary data.</text>
</comment>
<proteinExistence type="predicted"/>
<sequence length="138" mass="15705">MAIIIFKHSDSFRNIRFQLLHQCSRLRFSDRPVVFVIQTGHIWNISKELLQVKINQGADYYSFPLDTFLVAIGQGYGIIHSIDNGISIIHLLVSPVPDCSYDDIAFVLEVMINIHYPIVTLLVAIQIIGIGRQMYCIS</sequence>
<gene>
    <name evidence="1" type="ORF">SDC9_140242</name>
</gene>
<dbReference type="AlphaFoldDB" id="A0A645DUS3"/>
<accession>A0A645DUS3</accession>
<organism evidence="1">
    <name type="scientific">bioreactor metagenome</name>
    <dbReference type="NCBI Taxonomy" id="1076179"/>
    <lineage>
        <taxon>unclassified sequences</taxon>
        <taxon>metagenomes</taxon>
        <taxon>ecological metagenomes</taxon>
    </lineage>
</organism>